<keyword evidence="3" id="KW-1185">Reference proteome</keyword>
<feature type="domain" description="YhcG N-terminal" evidence="1">
    <location>
        <begin position="6"/>
        <end position="122"/>
    </location>
</feature>
<dbReference type="Proteomes" id="UP001179181">
    <property type="component" value="Unassembled WGS sequence"/>
</dbReference>
<proteinExistence type="predicted"/>
<dbReference type="PANTHER" id="PTHR30547:SF5">
    <property type="entry name" value="NUCLEASE YHCG-RELATED"/>
    <property type="match status" value="1"/>
</dbReference>
<protein>
    <recommendedName>
        <fullName evidence="1">YhcG N-terminal domain-containing protein</fullName>
    </recommendedName>
</protein>
<dbReference type="EMBL" id="JAASQJ010000002">
    <property type="protein sequence ID" value="NIJ52850.1"/>
    <property type="molecule type" value="Genomic_DNA"/>
</dbReference>
<evidence type="ECO:0000313" key="2">
    <source>
        <dbReference type="EMBL" id="NIJ52850.1"/>
    </source>
</evidence>
<dbReference type="InterPro" id="IPR053148">
    <property type="entry name" value="PD-DEXK-like_domain"/>
</dbReference>
<gene>
    <name evidence="2" type="ORF">FHS68_002020</name>
</gene>
<name>A0ABX0UN28_9BACT</name>
<comment type="caution">
    <text evidence="2">The sequence shown here is derived from an EMBL/GenBank/DDBJ whole genome shotgun (WGS) entry which is preliminary data.</text>
</comment>
<reference evidence="2 3" key="1">
    <citation type="submission" date="2020-03" db="EMBL/GenBank/DDBJ databases">
        <title>Genomic Encyclopedia of Type Strains, Phase IV (KMG-IV): sequencing the most valuable type-strain genomes for metagenomic binning, comparative biology and taxonomic classification.</title>
        <authorList>
            <person name="Goeker M."/>
        </authorList>
    </citation>
    <scope>NUCLEOTIDE SEQUENCE [LARGE SCALE GENOMIC DNA]</scope>
    <source>
        <strain evidence="2 3">DSM 102865</strain>
    </source>
</reference>
<organism evidence="2 3">
    <name type="scientific">Dyadobacter arcticus</name>
    <dbReference type="NCBI Taxonomy" id="1078754"/>
    <lineage>
        <taxon>Bacteria</taxon>
        <taxon>Pseudomonadati</taxon>
        <taxon>Bacteroidota</taxon>
        <taxon>Cytophagia</taxon>
        <taxon>Cytophagales</taxon>
        <taxon>Spirosomataceae</taxon>
        <taxon>Dyadobacter</taxon>
    </lineage>
</organism>
<dbReference type="Pfam" id="PF17761">
    <property type="entry name" value="DUF1016_N"/>
    <property type="match status" value="1"/>
</dbReference>
<evidence type="ECO:0000313" key="3">
    <source>
        <dbReference type="Proteomes" id="UP001179181"/>
    </source>
</evidence>
<sequence length="137" mass="15758">MEILHDIKIILRQARQNVYQSLNATMVTAYWLIGKRIVEENQKGESRAEYGKGLIKALSQDLQSEFGQGFSQRNLEQMRLFFLEYSIPQTPSAELNIPLATQPNFRLSWSHYLSLISIKDVGKENSMKLRPLKTDGV</sequence>
<evidence type="ECO:0000259" key="1">
    <source>
        <dbReference type="Pfam" id="PF17761"/>
    </source>
</evidence>
<dbReference type="PANTHER" id="PTHR30547">
    <property type="entry name" value="UNCHARACTERIZED PROTEIN YHCG-RELATED"/>
    <property type="match status" value="1"/>
</dbReference>
<accession>A0ABX0UN28</accession>
<dbReference type="InterPro" id="IPR041527">
    <property type="entry name" value="YhcG_N"/>
</dbReference>
<dbReference type="RefSeq" id="WP_229211837.1">
    <property type="nucleotide sequence ID" value="NZ_JAASQJ010000002.1"/>
</dbReference>